<evidence type="ECO:0000256" key="3">
    <source>
        <dbReference type="PROSITE-ProRule" id="PRU00290"/>
    </source>
</evidence>
<feature type="compositionally biased region" description="Polar residues" evidence="4">
    <location>
        <begin position="163"/>
        <end position="193"/>
    </location>
</feature>
<feature type="region of interest" description="Disordered" evidence="4">
    <location>
        <begin position="13"/>
        <end position="38"/>
    </location>
</feature>
<feature type="compositionally biased region" description="Polar residues" evidence="4">
    <location>
        <begin position="291"/>
        <end position="301"/>
    </location>
</feature>
<evidence type="ECO:0000259" key="5">
    <source>
        <dbReference type="PROSITE" id="PS50892"/>
    </source>
</evidence>
<dbReference type="PANTHER" id="PTHR10241:SF25">
    <property type="entry name" value="TOMOSYN, ISOFORM C"/>
    <property type="match status" value="1"/>
</dbReference>
<feature type="compositionally biased region" description="Basic residues" evidence="4">
    <location>
        <begin position="256"/>
        <end position="274"/>
    </location>
</feature>
<feature type="compositionally biased region" description="Polar residues" evidence="4">
    <location>
        <begin position="245"/>
        <end position="255"/>
    </location>
</feature>
<name>A0A5K3FTZ9_MESCO</name>
<dbReference type="GO" id="GO:0005096">
    <property type="term" value="F:GTPase activator activity"/>
    <property type="evidence" value="ECO:0007669"/>
    <property type="project" value="TreeGrafter"/>
</dbReference>
<dbReference type="GO" id="GO:0006887">
    <property type="term" value="P:exocytosis"/>
    <property type="evidence" value="ECO:0007669"/>
    <property type="project" value="TreeGrafter"/>
</dbReference>
<feature type="compositionally biased region" description="Low complexity" evidence="4">
    <location>
        <begin position="479"/>
        <end position="492"/>
    </location>
</feature>
<comment type="subcellular location">
    <subcellularLocation>
        <location evidence="1">Cytoplasm</location>
    </subcellularLocation>
</comment>
<organism evidence="6">
    <name type="scientific">Mesocestoides corti</name>
    <name type="common">Flatworm</name>
    <dbReference type="NCBI Taxonomy" id="53468"/>
    <lineage>
        <taxon>Eukaryota</taxon>
        <taxon>Metazoa</taxon>
        <taxon>Spiralia</taxon>
        <taxon>Lophotrochozoa</taxon>
        <taxon>Platyhelminthes</taxon>
        <taxon>Cestoda</taxon>
        <taxon>Eucestoda</taxon>
        <taxon>Cyclophyllidea</taxon>
        <taxon>Mesocestoididae</taxon>
        <taxon>Mesocestoides</taxon>
    </lineage>
</organism>
<accession>A0A5K3FTZ9</accession>
<sequence length="786" mass="83978">TLDVYLHYEEDQGVDPSLGVGDETSSVLSSSSGRRVAPQPVVNSMPHSACSVQLHGDRECKVSVVVRSGVREWGPGYQPSLICRLASPSLPHASTDAEDAVDVAFLPSPPPISAVALTSATNLFAFGTDGGIVVVDYYQGICLVCAAVPELEALDLPNRPRTKSSPRFSNSGNGSKSNPTNQRSPPLSRQASMTVEPDAPAQATPVLQTAQPLHHKLLRRSTVIPSAIHREVRRPFRRMSSLFTESPDRQTANQPHQHHHLHIHHHHHHEHHHPITTSSSTDTKFIDFRGTNGTKPKTSTDVEPGVVLAASPLLAANKYGDSLSQRQSDASGQSSIDQTVLEGVKTLAFVDMSERKNEPSLWVGTSRGSVFGFTLDLSEDRSPQTPNYSLLGSLFKFDGEVVHIGFGNAHGEMCNPPSAKWETGGSFAPRLTLVPQPEEGGAGSEVGRLPDAAASGDAIFGSSELSSTSTAALRRLGATTATTPPAPRHAASLNQGGSIGGGATNNSCEEAFSSSGSNQVSVDSADRHFMVVVSEKHAQVIGFPSRNCYNRVKITETSSVIRAELGNQRMPISGVSPSPSASPSPPTTTLFVSCLLSNGHVIIFSLPTLRILSDVGAVSKHFHQCLFTFGNLGQAIYMSSPSELTKITMAADLSNNLSEMHGELFLPCNMPEPPKKNFFTNLFTGSGLSPADRDVLFGEQQSGKSTSGTAALLPSARMDRLGAQTGGATSEIARARNAAIERGEKLGQLDTQTQEMMDQSKNLSKTAALLAAKYEKQDKWWGVWPR</sequence>
<evidence type="ECO:0000256" key="4">
    <source>
        <dbReference type="SAM" id="MobiDB-lite"/>
    </source>
</evidence>
<feature type="region of interest" description="Disordered" evidence="4">
    <location>
        <begin position="245"/>
        <end position="301"/>
    </location>
</feature>
<evidence type="ECO:0000256" key="1">
    <source>
        <dbReference type="ARBA" id="ARBA00004496"/>
    </source>
</evidence>
<dbReference type="InterPro" id="IPR042855">
    <property type="entry name" value="V_SNARE_CC"/>
</dbReference>
<dbReference type="PANTHER" id="PTHR10241">
    <property type="entry name" value="LETHAL 2 GIANT LARVAE PROTEIN"/>
    <property type="match status" value="1"/>
</dbReference>
<dbReference type="GO" id="GO:0006893">
    <property type="term" value="P:Golgi to plasma membrane transport"/>
    <property type="evidence" value="ECO:0007669"/>
    <property type="project" value="TreeGrafter"/>
</dbReference>
<dbReference type="CDD" id="cd15873">
    <property type="entry name" value="R-SNARE_STXBP5_6"/>
    <property type="match status" value="1"/>
</dbReference>
<feature type="region of interest" description="Disordered" evidence="4">
    <location>
        <begin position="156"/>
        <end position="198"/>
    </location>
</feature>
<evidence type="ECO:0000256" key="2">
    <source>
        <dbReference type="ARBA" id="ARBA00022490"/>
    </source>
</evidence>
<feature type="region of interest" description="Disordered" evidence="4">
    <location>
        <begin position="479"/>
        <end position="505"/>
    </location>
</feature>
<protein>
    <submittedName>
        <fullName evidence="6">V-SNARE coiled-coil homology domain-containing protein</fullName>
    </submittedName>
</protein>
<reference evidence="6" key="1">
    <citation type="submission" date="2019-11" db="UniProtKB">
        <authorList>
            <consortium name="WormBaseParasite"/>
        </authorList>
    </citation>
    <scope>IDENTIFICATION</scope>
</reference>
<evidence type="ECO:0000313" key="6">
    <source>
        <dbReference type="WBParaSite" id="MCU_010565-RC"/>
    </source>
</evidence>
<proteinExistence type="predicted"/>
<dbReference type="GO" id="GO:0045159">
    <property type="term" value="F:myosin II binding"/>
    <property type="evidence" value="ECO:0007669"/>
    <property type="project" value="TreeGrafter"/>
</dbReference>
<dbReference type="SUPFAM" id="SSF58038">
    <property type="entry name" value="SNARE fusion complex"/>
    <property type="match status" value="1"/>
</dbReference>
<dbReference type="GO" id="GO:0019905">
    <property type="term" value="F:syntaxin binding"/>
    <property type="evidence" value="ECO:0007669"/>
    <property type="project" value="TreeGrafter"/>
</dbReference>
<dbReference type="Gene3D" id="1.20.5.110">
    <property type="match status" value="1"/>
</dbReference>
<dbReference type="AlphaFoldDB" id="A0A5K3FTZ9"/>
<dbReference type="GO" id="GO:0005886">
    <property type="term" value="C:plasma membrane"/>
    <property type="evidence" value="ECO:0007669"/>
    <property type="project" value="TreeGrafter"/>
</dbReference>
<feature type="domain" description="V-SNARE coiled-coil homology" evidence="5">
    <location>
        <begin position="717"/>
        <end position="782"/>
    </location>
</feature>
<dbReference type="PROSITE" id="PS50892">
    <property type="entry name" value="V_SNARE"/>
    <property type="match status" value="1"/>
</dbReference>
<dbReference type="GO" id="GO:0031201">
    <property type="term" value="C:SNARE complex"/>
    <property type="evidence" value="ECO:0007669"/>
    <property type="project" value="TreeGrafter"/>
</dbReference>
<keyword evidence="3" id="KW-0175">Coiled coil</keyword>
<keyword evidence="2" id="KW-0963">Cytoplasm</keyword>
<dbReference type="WBParaSite" id="MCU_010565-RC">
    <property type="protein sequence ID" value="MCU_010565-RC"/>
    <property type="gene ID" value="MCU_010565"/>
</dbReference>